<dbReference type="InterPro" id="IPR045584">
    <property type="entry name" value="Pilin-like"/>
</dbReference>
<evidence type="ECO:0000259" key="13">
    <source>
        <dbReference type="Pfam" id="PF05658"/>
    </source>
</evidence>
<evidence type="ECO:0000256" key="6">
    <source>
        <dbReference type="ARBA" id="ARBA00022692"/>
    </source>
</evidence>
<dbReference type="Pfam" id="PF05662">
    <property type="entry name" value="YadA_stalk"/>
    <property type="match status" value="2"/>
</dbReference>
<feature type="domain" description="Trimeric autotransporter adhesin YadA-like head" evidence="13">
    <location>
        <begin position="187"/>
        <end position="213"/>
    </location>
</feature>
<evidence type="ECO:0000313" key="15">
    <source>
        <dbReference type="EMBL" id="PIT42290.1"/>
    </source>
</evidence>
<dbReference type="Pfam" id="PF03895">
    <property type="entry name" value="YadA_anchor"/>
    <property type="match status" value="1"/>
</dbReference>
<dbReference type="InterPro" id="IPR005594">
    <property type="entry name" value="YadA_C"/>
</dbReference>
<evidence type="ECO:0000256" key="11">
    <source>
        <dbReference type="SAM" id="MobiDB-lite"/>
    </source>
</evidence>
<comment type="similarity">
    <text evidence="3">Belongs to the autotransporter-2 (AT-2) (TC 1.B.40) family.</text>
</comment>
<dbReference type="GO" id="GO:0009986">
    <property type="term" value="C:cell surface"/>
    <property type="evidence" value="ECO:0007669"/>
    <property type="project" value="UniProtKB-SubCell"/>
</dbReference>
<gene>
    <name evidence="15" type="ORF">BHC54_00490</name>
</gene>
<dbReference type="Gene3D" id="2.150.10.10">
    <property type="entry name" value="Serralysin-like metalloprotease, C-terminal"/>
    <property type="match status" value="4"/>
</dbReference>
<keyword evidence="7" id="KW-0732">Signal</keyword>
<dbReference type="EMBL" id="MEIL01000002">
    <property type="protein sequence ID" value="PIT42290.1"/>
    <property type="molecule type" value="Genomic_DNA"/>
</dbReference>
<keyword evidence="6" id="KW-0812">Transmembrane</keyword>
<feature type="domain" description="Trimeric autotransporter adhesin YadA-like head" evidence="13">
    <location>
        <begin position="337"/>
        <end position="361"/>
    </location>
</feature>
<organism evidence="15 16">
    <name type="scientific">Snodgrassella alvi</name>
    <dbReference type="NCBI Taxonomy" id="1196083"/>
    <lineage>
        <taxon>Bacteria</taxon>
        <taxon>Pseudomonadati</taxon>
        <taxon>Pseudomonadota</taxon>
        <taxon>Betaproteobacteria</taxon>
        <taxon>Neisseriales</taxon>
        <taxon>Neisseriaceae</taxon>
        <taxon>Snodgrassella</taxon>
    </lineage>
</organism>
<dbReference type="SUPFAM" id="SSF101967">
    <property type="entry name" value="Adhesin YadA, collagen-binding domain"/>
    <property type="match status" value="3"/>
</dbReference>
<evidence type="ECO:0000313" key="16">
    <source>
        <dbReference type="Proteomes" id="UP000230202"/>
    </source>
</evidence>
<dbReference type="AlphaFoldDB" id="A0A2N9X9W9"/>
<dbReference type="SUPFAM" id="SSF54523">
    <property type="entry name" value="Pili subunits"/>
    <property type="match status" value="1"/>
</dbReference>
<evidence type="ECO:0000256" key="1">
    <source>
        <dbReference type="ARBA" id="ARBA00004241"/>
    </source>
</evidence>
<dbReference type="CDD" id="cd12820">
    <property type="entry name" value="LbR_YadA-like"/>
    <property type="match status" value="1"/>
</dbReference>
<evidence type="ECO:0000256" key="10">
    <source>
        <dbReference type="ARBA" id="ARBA00023237"/>
    </source>
</evidence>
<feature type="domain" description="Trimeric autotransporter adhesin YadA-like head" evidence="13">
    <location>
        <begin position="84"/>
        <end position="108"/>
    </location>
</feature>
<keyword evidence="16" id="KW-1185">Reference proteome</keyword>
<dbReference type="GO" id="GO:0009279">
    <property type="term" value="C:cell outer membrane"/>
    <property type="evidence" value="ECO:0007669"/>
    <property type="project" value="UniProtKB-SubCell"/>
</dbReference>
<feature type="domain" description="Trimeric autotransporter adhesin YadA-like head" evidence="13">
    <location>
        <begin position="34"/>
        <end position="54"/>
    </location>
</feature>
<evidence type="ECO:0000256" key="8">
    <source>
        <dbReference type="ARBA" id="ARBA00022927"/>
    </source>
</evidence>
<dbReference type="InterPro" id="IPR011049">
    <property type="entry name" value="Serralysin-like_metalloprot_C"/>
</dbReference>
<evidence type="ECO:0000259" key="14">
    <source>
        <dbReference type="Pfam" id="PF05662"/>
    </source>
</evidence>
<keyword evidence="9" id="KW-0472">Membrane</keyword>
<evidence type="ECO:0000256" key="3">
    <source>
        <dbReference type="ARBA" id="ARBA00005848"/>
    </source>
</evidence>
<dbReference type="Gene3D" id="3.30.1300.30">
    <property type="entry name" value="GSPII I/J protein-like"/>
    <property type="match status" value="1"/>
</dbReference>
<evidence type="ECO:0000256" key="7">
    <source>
        <dbReference type="ARBA" id="ARBA00022729"/>
    </source>
</evidence>
<proteinExistence type="inferred from homology"/>
<evidence type="ECO:0000259" key="12">
    <source>
        <dbReference type="Pfam" id="PF03895"/>
    </source>
</evidence>
<feature type="domain" description="Trimeric autotransporter adhesin YadA-like head" evidence="13">
    <location>
        <begin position="162"/>
        <end position="185"/>
    </location>
</feature>
<evidence type="ECO:0008006" key="17">
    <source>
        <dbReference type="Google" id="ProtNLM"/>
    </source>
</evidence>
<accession>A0A2N9X9W9</accession>
<sequence>MAERYNPYNKISGKDYGSSAAIGFGAYAYSPFTLALGSHAKASASSATAIGPEALSSGNTSLAIGRQAAAIADFAQAIGNVAAATNKGTLAIGHSATATGFRSIAIGSANIKNVSTIDQDVKFQSEDNTLSSGEDAIAMGSGAQAAKDYTLALGAFSKALALDSMAIGKNAQAIADNAIAIGNGASATKTGGTALGMNARVLTENSIALGINSVTSSALGDAYLTKQPLSSVRGVVSIGTPEQLRRIQNVADGAQDSDAATVAQLKAATSSVINTGQLDNILSLAKDYTDHKISQVTTVSNQNPANISNDINKLNNGSAGMFQVNQNETTTAPQPSAPGSVAGGSGAVASGNHSTAIGNHAQARAENSVALGESSVATRNNSVSIGSVGHERQISNVAAGVADTDAVNVSQMNHALNKIGHNISHLNRKINDIEDNSNAAIASAIAMANLPQPMNAGDGGLTMGFGTHRGESGYAVGYSVASNKGSWVFKAAATGNTQGKFGAGAGEFIKLH</sequence>
<dbReference type="Proteomes" id="UP000230202">
    <property type="component" value="Unassembled WGS sequence"/>
</dbReference>
<keyword evidence="5" id="KW-1134">Transmembrane beta strand</keyword>
<dbReference type="RefSeq" id="WP_180295800.1">
    <property type="nucleotide sequence ID" value="NZ_MEIL01000002.1"/>
</dbReference>
<evidence type="ECO:0000256" key="5">
    <source>
        <dbReference type="ARBA" id="ARBA00022452"/>
    </source>
</evidence>
<feature type="region of interest" description="Disordered" evidence="11">
    <location>
        <begin position="329"/>
        <end position="354"/>
    </location>
</feature>
<keyword evidence="4" id="KW-0813">Transport</keyword>
<feature type="domain" description="Trimeric autotransporter adhesin YadA-like stalk" evidence="14">
    <location>
        <begin position="393"/>
        <end position="431"/>
    </location>
</feature>
<reference evidence="15" key="1">
    <citation type="journal article" date="2017" name="MBio">
        <title>Type VI secretion-mediated competition in the bee gut microbiome.</title>
        <authorList>
            <person name="Steele M.I."/>
            <person name="Kwong W.K."/>
            <person name="Powell J.E."/>
            <person name="Whiteley M."/>
            <person name="Moran N.A."/>
        </authorList>
    </citation>
    <scope>NUCLEOTIDE SEQUENCE [LARGE SCALE GENOMIC DNA]</scope>
    <source>
        <strain evidence="15">WkB273</strain>
    </source>
</reference>
<evidence type="ECO:0000256" key="9">
    <source>
        <dbReference type="ARBA" id="ARBA00023136"/>
    </source>
</evidence>
<protein>
    <recommendedName>
        <fullName evidence="17">Adhesin</fullName>
    </recommendedName>
</protein>
<evidence type="ECO:0000256" key="4">
    <source>
        <dbReference type="ARBA" id="ARBA00022448"/>
    </source>
</evidence>
<keyword evidence="8" id="KW-0653">Protein transport</keyword>
<feature type="domain" description="Trimeric autotransporter adhesin YadA-like head" evidence="13">
    <location>
        <begin position="132"/>
        <end position="157"/>
    </location>
</feature>
<dbReference type="GO" id="GO:0015031">
    <property type="term" value="P:protein transport"/>
    <property type="evidence" value="ECO:0007669"/>
    <property type="project" value="UniProtKB-KW"/>
</dbReference>
<feature type="domain" description="Trimeric autotransporter adhesin YadA-like stalk" evidence="14">
    <location>
        <begin position="246"/>
        <end position="279"/>
    </location>
</feature>
<keyword evidence="10" id="KW-0998">Cell outer membrane</keyword>
<name>A0A2N9X9W9_9NEIS</name>
<feature type="domain" description="Trimeric autotransporter adhesin YadA-like C-terminal membrane anchor" evidence="12">
    <location>
        <begin position="451"/>
        <end position="506"/>
    </location>
</feature>
<feature type="domain" description="Trimeric autotransporter adhesin YadA-like head" evidence="13">
    <location>
        <begin position="364"/>
        <end position="387"/>
    </location>
</feature>
<dbReference type="Pfam" id="PF05658">
    <property type="entry name" value="YadA_head"/>
    <property type="match status" value="7"/>
</dbReference>
<evidence type="ECO:0000256" key="2">
    <source>
        <dbReference type="ARBA" id="ARBA00004442"/>
    </source>
</evidence>
<dbReference type="InterPro" id="IPR008635">
    <property type="entry name" value="Coiled_stalk_dom"/>
</dbReference>
<comment type="caution">
    <text evidence="15">The sequence shown here is derived from an EMBL/GenBank/DDBJ whole genome shotgun (WGS) entry which is preliminary data.</text>
</comment>
<comment type="subcellular location">
    <subcellularLocation>
        <location evidence="2">Cell outer membrane</location>
    </subcellularLocation>
    <subcellularLocation>
        <location evidence="1">Cell surface</location>
    </subcellularLocation>
</comment>
<dbReference type="InterPro" id="IPR008640">
    <property type="entry name" value="Adhesin_Head_dom"/>
</dbReference>